<dbReference type="NCBIfam" id="TIGR00036">
    <property type="entry name" value="dapB"/>
    <property type="match status" value="1"/>
</dbReference>
<feature type="binding site" evidence="9">
    <location>
        <begin position="74"/>
        <end position="76"/>
    </location>
    <ligand>
        <name>NAD(+)</name>
        <dbReference type="ChEBI" id="CHEBI:57540"/>
    </ligand>
</feature>
<dbReference type="InterPro" id="IPR023940">
    <property type="entry name" value="DHDPR_bac"/>
</dbReference>
<dbReference type="Pfam" id="PF01113">
    <property type="entry name" value="DapB_N"/>
    <property type="match status" value="1"/>
</dbReference>
<protein>
    <recommendedName>
        <fullName evidence="9 10">4-hydroxy-tetrahydrodipicolinate reductase</fullName>
        <shortName evidence="9">HTPA reductase</shortName>
        <ecNumber evidence="9 10">1.17.1.8</ecNumber>
    </recommendedName>
</protein>
<dbReference type="InterPro" id="IPR036291">
    <property type="entry name" value="NAD(P)-bd_dom_sf"/>
</dbReference>
<evidence type="ECO:0000256" key="5">
    <source>
        <dbReference type="ARBA" id="ARBA00022915"/>
    </source>
</evidence>
<keyword evidence="4 9" id="KW-0521">NADP</keyword>
<keyword evidence="6 9" id="KW-0560">Oxidoreductase</keyword>
<comment type="caution">
    <text evidence="9">Lacks conserved residue(s) required for the propagation of feature annotation.</text>
</comment>
<keyword evidence="3 9" id="KW-0028">Amino-acid biosynthesis</keyword>
<dbReference type="Pfam" id="PF05173">
    <property type="entry name" value="DapB_C"/>
    <property type="match status" value="1"/>
</dbReference>
<comment type="subcellular location">
    <subcellularLocation>
        <location evidence="9">Cytoplasm</location>
    </subcellularLocation>
</comment>
<dbReference type="PROSITE" id="PS01298">
    <property type="entry name" value="DAPB"/>
    <property type="match status" value="1"/>
</dbReference>
<evidence type="ECO:0000256" key="2">
    <source>
        <dbReference type="ARBA" id="ARBA00022490"/>
    </source>
</evidence>
<dbReference type="UniPathway" id="UPA00034">
    <property type="reaction ID" value="UER00018"/>
</dbReference>
<comment type="function">
    <text evidence="9">Catalyzes the conversion of 4-hydroxy-tetrahydrodipicolinate (HTPA) to tetrahydrodipicolinate.</text>
</comment>
<dbReference type="FunFam" id="3.30.360.10:FF:000009">
    <property type="entry name" value="4-hydroxy-tetrahydrodipicolinate reductase"/>
    <property type="match status" value="1"/>
</dbReference>
<dbReference type="InterPro" id="IPR022663">
    <property type="entry name" value="DapB_C"/>
</dbReference>
<dbReference type="HAMAP" id="MF_00102">
    <property type="entry name" value="DapB"/>
    <property type="match status" value="1"/>
</dbReference>
<name>A0A7G9GT09_9FIRM</name>
<dbReference type="InterPro" id="IPR000846">
    <property type="entry name" value="DapB_N"/>
</dbReference>
<keyword evidence="2 9" id="KW-0963">Cytoplasm</keyword>
<comment type="caution">
    <text evidence="9">Was originally thought to be a dihydrodipicolinate reductase (DHDPR), catalyzing the conversion of dihydrodipicolinate to tetrahydrodipicolinate. However, it was shown in E.coli that the substrate of the enzymatic reaction is not dihydrodipicolinate (DHDP) but in fact (2S,4S)-4-hydroxy-2,3,4,5-tetrahydrodipicolinic acid (HTPA), the product released by the DapA-catalyzed reaction.</text>
</comment>
<dbReference type="GO" id="GO:0050661">
    <property type="term" value="F:NADP binding"/>
    <property type="evidence" value="ECO:0007669"/>
    <property type="project" value="UniProtKB-UniRule"/>
</dbReference>
<keyword evidence="7 9" id="KW-0520">NAD</keyword>
<comment type="catalytic activity">
    <reaction evidence="9">
        <text>(S)-2,3,4,5-tetrahydrodipicolinate + NAD(+) + H2O = (2S,4S)-4-hydroxy-2,3,4,5-tetrahydrodipicolinate + NADH + H(+)</text>
        <dbReference type="Rhea" id="RHEA:35323"/>
        <dbReference type="ChEBI" id="CHEBI:15377"/>
        <dbReference type="ChEBI" id="CHEBI:15378"/>
        <dbReference type="ChEBI" id="CHEBI:16845"/>
        <dbReference type="ChEBI" id="CHEBI:57540"/>
        <dbReference type="ChEBI" id="CHEBI:57945"/>
        <dbReference type="ChEBI" id="CHEBI:67139"/>
        <dbReference type="EC" id="1.17.1.8"/>
    </reaction>
</comment>
<dbReference type="GO" id="GO:0051287">
    <property type="term" value="F:NAD binding"/>
    <property type="evidence" value="ECO:0007669"/>
    <property type="project" value="UniProtKB-UniRule"/>
</dbReference>
<reference evidence="13 14" key="1">
    <citation type="submission" date="2020-08" db="EMBL/GenBank/DDBJ databases">
        <authorList>
            <person name="Liu C."/>
            <person name="Sun Q."/>
        </authorList>
    </citation>
    <scope>NUCLEOTIDE SEQUENCE [LARGE SCALE GENOMIC DNA]</scope>
    <source>
        <strain evidence="13 14">NSJ-61</strain>
    </source>
</reference>
<evidence type="ECO:0000313" key="14">
    <source>
        <dbReference type="Proteomes" id="UP000515856"/>
    </source>
</evidence>
<dbReference type="EC" id="1.17.1.8" evidence="9 10"/>
<dbReference type="PIRSF" id="PIRSF000161">
    <property type="entry name" value="DHPR"/>
    <property type="match status" value="1"/>
</dbReference>
<dbReference type="PANTHER" id="PTHR20836:SF7">
    <property type="entry name" value="4-HYDROXY-TETRAHYDRODIPICOLINATE REDUCTASE"/>
    <property type="match status" value="1"/>
</dbReference>
<dbReference type="GO" id="GO:0019877">
    <property type="term" value="P:diaminopimelate biosynthetic process"/>
    <property type="evidence" value="ECO:0007669"/>
    <property type="project" value="UniProtKB-UniRule"/>
</dbReference>
<dbReference type="SUPFAM" id="SSF55347">
    <property type="entry name" value="Glyceraldehyde-3-phosphate dehydrogenase-like, C-terminal domain"/>
    <property type="match status" value="1"/>
</dbReference>
<evidence type="ECO:0000259" key="12">
    <source>
        <dbReference type="Pfam" id="PF05173"/>
    </source>
</evidence>
<keyword evidence="8 9" id="KW-0457">Lysine biosynthesis</keyword>
<organism evidence="13 14">
    <name type="scientific">[Eubacterium] hominis</name>
    <dbReference type="NCBI Taxonomy" id="2764325"/>
    <lineage>
        <taxon>Bacteria</taxon>
        <taxon>Bacillati</taxon>
        <taxon>Bacillota</taxon>
        <taxon>Erysipelotrichia</taxon>
        <taxon>Erysipelotrichales</taxon>
        <taxon>Erysipelotrichaceae</taxon>
        <taxon>Amedibacillus</taxon>
    </lineage>
</organism>
<comment type="subunit">
    <text evidence="9">Homotetramer.</text>
</comment>
<evidence type="ECO:0000256" key="4">
    <source>
        <dbReference type="ARBA" id="ARBA00022857"/>
    </source>
</evidence>
<comment type="similarity">
    <text evidence="1 9">Belongs to the DapB family.</text>
</comment>
<dbReference type="CDD" id="cd02274">
    <property type="entry name" value="DHDPR_N"/>
    <property type="match status" value="1"/>
</dbReference>
<evidence type="ECO:0000256" key="1">
    <source>
        <dbReference type="ARBA" id="ARBA00006642"/>
    </source>
</evidence>
<evidence type="ECO:0000256" key="3">
    <source>
        <dbReference type="ARBA" id="ARBA00022605"/>
    </source>
</evidence>
<comment type="catalytic activity">
    <reaction evidence="9">
        <text>(S)-2,3,4,5-tetrahydrodipicolinate + NADP(+) + H2O = (2S,4S)-4-hydroxy-2,3,4,5-tetrahydrodipicolinate + NADPH + H(+)</text>
        <dbReference type="Rhea" id="RHEA:35331"/>
        <dbReference type="ChEBI" id="CHEBI:15377"/>
        <dbReference type="ChEBI" id="CHEBI:15378"/>
        <dbReference type="ChEBI" id="CHEBI:16845"/>
        <dbReference type="ChEBI" id="CHEBI:57783"/>
        <dbReference type="ChEBI" id="CHEBI:58349"/>
        <dbReference type="ChEBI" id="CHEBI:67139"/>
        <dbReference type="EC" id="1.17.1.8"/>
    </reaction>
</comment>
<dbReference type="AlphaFoldDB" id="A0A7G9GT09"/>
<feature type="binding site" evidence="9">
    <location>
        <begin position="141"/>
        <end position="142"/>
    </location>
    <ligand>
        <name>(S)-2,3,4,5-tetrahydrodipicolinate</name>
        <dbReference type="ChEBI" id="CHEBI:16845"/>
    </ligand>
</feature>
<dbReference type="SUPFAM" id="SSF51735">
    <property type="entry name" value="NAD(P)-binding Rossmann-fold domains"/>
    <property type="match status" value="1"/>
</dbReference>
<feature type="binding site" evidence="9">
    <location>
        <position position="132"/>
    </location>
    <ligand>
        <name>(S)-2,3,4,5-tetrahydrodipicolinate</name>
        <dbReference type="ChEBI" id="CHEBI:16845"/>
    </ligand>
</feature>
<dbReference type="KEGG" id="ehn:H9Q80_08385"/>
<comment type="pathway">
    <text evidence="9">Amino-acid biosynthesis; L-lysine biosynthesis via DAP pathway; (S)-tetrahydrodipicolinate from L-aspartate: step 4/4.</text>
</comment>
<evidence type="ECO:0000313" key="13">
    <source>
        <dbReference type="EMBL" id="QNM13941.1"/>
    </source>
</evidence>
<dbReference type="GO" id="GO:0009089">
    <property type="term" value="P:lysine biosynthetic process via diaminopimelate"/>
    <property type="evidence" value="ECO:0007669"/>
    <property type="project" value="UniProtKB-UniRule"/>
</dbReference>
<feature type="active site" description="Proton donor/acceptor" evidence="9">
    <location>
        <position position="131"/>
    </location>
</feature>
<evidence type="ECO:0000256" key="7">
    <source>
        <dbReference type="ARBA" id="ARBA00023027"/>
    </source>
</evidence>
<evidence type="ECO:0000259" key="11">
    <source>
        <dbReference type="Pfam" id="PF01113"/>
    </source>
</evidence>
<feature type="domain" description="Dihydrodipicolinate reductase C-terminal" evidence="12">
    <location>
        <begin position="104"/>
        <end position="235"/>
    </location>
</feature>
<dbReference type="GO" id="GO:0005829">
    <property type="term" value="C:cytosol"/>
    <property type="evidence" value="ECO:0007669"/>
    <property type="project" value="TreeGrafter"/>
</dbReference>
<dbReference type="PANTHER" id="PTHR20836">
    <property type="entry name" value="DIHYDRODIPICOLINATE REDUCTASE"/>
    <property type="match status" value="1"/>
</dbReference>
<keyword evidence="14" id="KW-1185">Reference proteome</keyword>
<gene>
    <name evidence="9 13" type="primary">dapB</name>
    <name evidence="13" type="ORF">H9Q80_08385</name>
</gene>
<evidence type="ECO:0000256" key="8">
    <source>
        <dbReference type="ARBA" id="ARBA00023154"/>
    </source>
</evidence>
<feature type="active site" description="Proton donor" evidence="9">
    <location>
        <position position="135"/>
    </location>
</feature>
<proteinExistence type="inferred from homology"/>
<dbReference type="Proteomes" id="UP000515856">
    <property type="component" value="Chromosome"/>
</dbReference>
<dbReference type="Gene3D" id="3.40.50.720">
    <property type="entry name" value="NAD(P)-binding Rossmann-like Domain"/>
    <property type="match status" value="1"/>
</dbReference>
<sequence length="238" mass="26495">MNIVVVGFGKMGQLVKKTAEEHGHQVVMVVDITNCQDLDALQEKVDCVIDFSHPDNLSWMIPYVKKSGAALVCGTTGLNDLQRKQIEDLKDSNRVIYSANYSFGIAVFKEVLSLITPMLEDGFDIEVIEKHHNQKQDAPSGTAKLLVETMNPDHEYKEVHGRNGMVGKRQKEIGIHAVRGGTVAGEHTVMFLGDDESFEITHTATSRQIFVNGAIRAAEFLMKQENGSYTMKDLLFKN</sequence>
<evidence type="ECO:0000256" key="9">
    <source>
        <dbReference type="HAMAP-Rule" id="MF_00102"/>
    </source>
</evidence>
<dbReference type="Gene3D" id="3.30.360.10">
    <property type="entry name" value="Dihydrodipicolinate Reductase, domain 2"/>
    <property type="match status" value="1"/>
</dbReference>
<dbReference type="EMBL" id="CP060636">
    <property type="protein sequence ID" value="QNM13941.1"/>
    <property type="molecule type" value="Genomic_DNA"/>
</dbReference>
<dbReference type="GO" id="GO:0008839">
    <property type="term" value="F:4-hydroxy-tetrahydrodipicolinate reductase"/>
    <property type="evidence" value="ECO:0007669"/>
    <property type="project" value="UniProtKB-UniRule"/>
</dbReference>
<feature type="domain" description="Dihydrodipicolinate reductase N-terminal" evidence="11">
    <location>
        <begin position="1"/>
        <end position="101"/>
    </location>
</feature>
<dbReference type="InterPro" id="IPR022664">
    <property type="entry name" value="DapB_N_CS"/>
</dbReference>
<evidence type="ECO:0000256" key="6">
    <source>
        <dbReference type="ARBA" id="ARBA00023002"/>
    </source>
</evidence>
<accession>A0A7G9GT09</accession>
<dbReference type="GO" id="GO:0016726">
    <property type="term" value="F:oxidoreductase activity, acting on CH or CH2 groups, NAD or NADP as acceptor"/>
    <property type="evidence" value="ECO:0007669"/>
    <property type="project" value="UniProtKB-UniRule"/>
</dbReference>
<feature type="binding site" evidence="9">
    <location>
        <begin position="98"/>
        <end position="101"/>
    </location>
    <ligand>
        <name>NAD(+)</name>
        <dbReference type="ChEBI" id="CHEBI:57540"/>
    </ligand>
</feature>
<evidence type="ECO:0000256" key="10">
    <source>
        <dbReference type="NCBIfam" id="TIGR00036"/>
    </source>
</evidence>
<keyword evidence="5 9" id="KW-0220">Diaminopimelate biosynthesis</keyword>
<dbReference type="RefSeq" id="WP_117454917.1">
    <property type="nucleotide sequence ID" value="NZ_CP060636.1"/>
</dbReference>